<feature type="transmembrane region" description="Helical" evidence="1">
    <location>
        <begin position="95"/>
        <end position="115"/>
    </location>
</feature>
<name>A0A8H4QWM7_9AGAR</name>
<dbReference type="Proteomes" id="UP000521872">
    <property type="component" value="Unassembled WGS sequence"/>
</dbReference>
<keyword evidence="3" id="KW-1185">Reference proteome</keyword>
<keyword evidence="1" id="KW-0472">Membrane</keyword>
<evidence type="ECO:0000313" key="3">
    <source>
        <dbReference type="Proteomes" id="UP000521872"/>
    </source>
</evidence>
<keyword evidence="1" id="KW-0812">Transmembrane</keyword>
<gene>
    <name evidence="2" type="ORF">D9613_009658</name>
</gene>
<dbReference type="AlphaFoldDB" id="A0A8H4QWM7"/>
<sequence length="330" mass="37139">MLNITSTDRILALFIASMATGVYLCTLVACIRWLVYTDEGWKIRKRIDKTLLGATLSIFFFSSLHTTLAVTTTFFNIRSLEKGPVPLEDRIPWTDVVMCTATNMAVLIVDGFLLYRCWLVCGKSVRMIIFPAFFWTGGAACTILQIYWQIVQSASISKVWTPVNMNTGPGTILTPFWGCSIAVNIYSTSVILYRIWLHVKEQTKHSAALSASVRELRFIMRVLIESGALYLMITIPHFIVWWTPSTTAILIFAWTNLPAVGSAFNLILIRTSQRRVENEKEVKYEKDVLSTVLQFRVPTLHQSTVENVDSGSSSITSVHDDPFASAKIYA</sequence>
<dbReference type="EMBL" id="JAACJL010000017">
    <property type="protein sequence ID" value="KAF4618875.1"/>
    <property type="molecule type" value="Genomic_DNA"/>
</dbReference>
<organism evidence="2 3">
    <name type="scientific">Agrocybe pediades</name>
    <dbReference type="NCBI Taxonomy" id="84607"/>
    <lineage>
        <taxon>Eukaryota</taxon>
        <taxon>Fungi</taxon>
        <taxon>Dikarya</taxon>
        <taxon>Basidiomycota</taxon>
        <taxon>Agaricomycotina</taxon>
        <taxon>Agaricomycetes</taxon>
        <taxon>Agaricomycetidae</taxon>
        <taxon>Agaricales</taxon>
        <taxon>Agaricineae</taxon>
        <taxon>Strophariaceae</taxon>
        <taxon>Agrocybe</taxon>
    </lineage>
</organism>
<evidence type="ECO:0000256" key="1">
    <source>
        <dbReference type="SAM" id="Phobius"/>
    </source>
</evidence>
<feature type="transmembrane region" description="Helical" evidence="1">
    <location>
        <begin position="248"/>
        <end position="269"/>
    </location>
</feature>
<feature type="transmembrane region" description="Helical" evidence="1">
    <location>
        <begin position="175"/>
        <end position="197"/>
    </location>
</feature>
<feature type="transmembrane region" description="Helical" evidence="1">
    <location>
        <begin position="218"/>
        <end position="242"/>
    </location>
</feature>
<reference evidence="2 3" key="1">
    <citation type="submission" date="2019-12" db="EMBL/GenBank/DDBJ databases">
        <authorList>
            <person name="Floudas D."/>
            <person name="Bentzer J."/>
            <person name="Ahren D."/>
            <person name="Johansson T."/>
            <person name="Persson P."/>
            <person name="Tunlid A."/>
        </authorList>
    </citation>
    <scope>NUCLEOTIDE SEQUENCE [LARGE SCALE GENOMIC DNA]</scope>
    <source>
        <strain evidence="2 3">CBS 102.39</strain>
    </source>
</reference>
<feature type="transmembrane region" description="Helical" evidence="1">
    <location>
        <begin position="12"/>
        <end position="35"/>
    </location>
</feature>
<protein>
    <submittedName>
        <fullName evidence="2">Uncharacterized protein</fullName>
    </submittedName>
</protein>
<feature type="transmembrane region" description="Helical" evidence="1">
    <location>
        <begin position="56"/>
        <end position="75"/>
    </location>
</feature>
<keyword evidence="1" id="KW-1133">Transmembrane helix</keyword>
<accession>A0A8H4QWM7</accession>
<feature type="transmembrane region" description="Helical" evidence="1">
    <location>
        <begin position="127"/>
        <end position="148"/>
    </location>
</feature>
<comment type="caution">
    <text evidence="2">The sequence shown here is derived from an EMBL/GenBank/DDBJ whole genome shotgun (WGS) entry which is preliminary data.</text>
</comment>
<proteinExistence type="predicted"/>
<evidence type="ECO:0000313" key="2">
    <source>
        <dbReference type="EMBL" id="KAF4618875.1"/>
    </source>
</evidence>